<keyword evidence="8" id="KW-1185">Reference proteome</keyword>
<evidence type="ECO:0000256" key="5">
    <source>
        <dbReference type="SAM" id="MobiDB-lite"/>
    </source>
</evidence>
<gene>
    <name evidence="7" type="ordered locus">Rcas_1669</name>
</gene>
<dbReference type="RefSeq" id="WP_012120189.1">
    <property type="nucleotide sequence ID" value="NC_009767.1"/>
</dbReference>
<dbReference type="InterPro" id="IPR003439">
    <property type="entry name" value="ABC_transporter-like_ATP-bd"/>
</dbReference>
<dbReference type="InterPro" id="IPR050763">
    <property type="entry name" value="ABC_transporter_ATP-binding"/>
</dbReference>
<dbReference type="OrthoDB" id="9804819at2"/>
<dbReference type="SMART" id="SM00382">
    <property type="entry name" value="AAA"/>
    <property type="match status" value="1"/>
</dbReference>
<sequence length="338" mass="37487">MIEARHLHKVFGAFHAVRDVSLTVDPGEVVALLGPNGAGKTTTVRMLGAILRPSEGYARVAGYDVVEQARDVRRVVGLLTEFPGLYLRMRPQEYLCFFGALQGMSATESARRAEQLLRQFGLWEARNKRLDSFSKGMKQKVALIRALIHDPPVLYLDEPTTAMDPHSARQVRDAMLELRAAKRTILLTTHNLTEAEELADRIVIIRNGSIVAEGTCAQLTRQFLGAPRWELRLGTPAQRAVVVLDGMVSIERIDDERVYYHTDDARHVNPQIVARLAEAGIPIVALNELPRRLEDVYLEIVAGNGRTDAGPSVEPSARHDRSSPADQSTSEEMVKVEG</sequence>
<evidence type="ECO:0000313" key="7">
    <source>
        <dbReference type="EMBL" id="ABU57761.1"/>
    </source>
</evidence>
<evidence type="ECO:0000259" key="6">
    <source>
        <dbReference type="PROSITE" id="PS50893"/>
    </source>
</evidence>
<dbReference type="Gene3D" id="3.40.50.300">
    <property type="entry name" value="P-loop containing nucleotide triphosphate hydrolases"/>
    <property type="match status" value="1"/>
</dbReference>
<keyword evidence="2" id="KW-0813">Transport</keyword>
<dbReference type="PANTHER" id="PTHR42711">
    <property type="entry name" value="ABC TRANSPORTER ATP-BINDING PROTEIN"/>
    <property type="match status" value="1"/>
</dbReference>
<dbReference type="HOGENOM" id="CLU_000604_1_2_0"/>
<dbReference type="STRING" id="383372.Rcas_1669"/>
<comment type="similarity">
    <text evidence="1">Belongs to the ABC transporter superfamily.</text>
</comment>
<dbReference type="Pfam" id="PF00005">
    <property type="entry name" value="ABC_tran"/>
    <property type="match status" value="1"/>
</dbReference>
<accession>A7NJU1</accession>
<evidence type="ECO:0000256" key="2">
    <source>
        <dbReference type="ARBA" id="ARBA00022448"/>
    </source>
</evidence>
<dbReference type="CDD" id="cd03230">
    <property type="entry name" value="ABC_DR_subfamily_A"/>
    <property type="match status" value="1"/>
</dbReference>
<evidence type="ECO:0000313" key="8">
    <source>
        <dbReference type="Proteomes" id="UP000000263"/>
    </source>
</evidence>
<reference evidence="7 8" key="1">
    <citation type="submission" date="2007-08" db="EMBL/GenBank/DDBJ databases">
        <title>Complete sequence of Roseiflexus castenholzii DSM 13941.</title>
        <authorList>
            <consortium name="US DOE Joint Genome Institute"/>
            <person name="Copeland A."/>
            <person name="Lucas S."/>
            <person name="Lapidus A."/>
            <person name="Barry K."/>
            <person name="Glavina del Rio T."/>
            <person name="Dalin E."/>
            <person name="Tice H."/>
            <person name="Pitluck S."/>
            <person name="Thompson L.S."/>
            <person name="Brettin T."/>
            <person name="Bruce D."/>
            <person name="Detter J.C."/>
            <person name="Han C."/>
            <person name="Tapia R."/>
            <person name="Schmutz J."/>
            <person name="Larimer F."/>
            <person name="Land M."/>
            <person name="Hauser L."/>
            <person name="Kyrpides N."/>
            <person name="Mikhailova N."/>
            <person name="Bryant D.A."/>
            <person name="Hanada S."/>
            <person name="Tsukatani Y."/>
            <person name="Richardson P."/>
        </authorList>
    </citation>
    <scope>NUCLEOTIDE SEQUENCE [LARGE SCALE GENOMIC DNA]</scope>
    <source>
        <strain evidence="8">DSM 13941 / HLO8</strain>
    </source>
</reference>
<protein>
    <submittedName>
        <fullName evidence="7">ABC transporter related</fullName>
    </submittedName>
</protein>
<dbReference type="EMBL" id="CP000804">
    <property type="protein sequence ID" value="ABU57761.1"/>
    <property type="molecule type" value="Genomic_DNA"/>
</dbReference>
<evidence type="ECO:0000256" key="3">
    <source>
        <dbReference type="ARBA" id="ARBA00022741"/>
    </source>
</evidence>
<dbReference type="eggNOG" id="COG1131">
    <property type="taxonomic scope" value="Bacteria"/>
</dbReference>
<dbReference type="AlphaFoldDB" id="A7NJU1"/>
<organism evidence="7 8">
    <name type="scientific">Roseiflexus castenholzii (strain DSM 13941 / HLO8)</name>
    <dbReference type="NCBI Taxonomy" id="383372"/>
    <lineage>
        <taxon>Bacteria</taxon>
        <taxon>Bacillati</taxon>
        <taxon>Chloroflexota</taxon>
        <taxon>Chloroflexia</taxon>
        <taxon>Chloroflexales</taxon>
        <taxon>Roseiflexineae</taxon>
        <taxon>Roseiflexaceae</taxon>
        <taxon>Roseiflexus</taxon>
    </lineage>
</organism>
<feature type="domain" description="ABC transporter" evidence="6">
    <location>
        <begin position="2"/>
        <end position="232"/>
    </location>
</feature>
<proteinExistence type="inferred from homology"/>
<dbReference type="PANTHER" id="PTHR42711:SF5">
    <property type="entry name" value="ABC TRANSPORTER ATP-BINDING PROTEIN NATA"/>
    <property type="match status" value="1"/>
</dbReference>
<feature type="region of interest" description="Disordered" evidence="5">
    <location>
        <begin position="306"/>
        <end position="338"/>
    </location>
</feature>
<dbReference type="InterPro" id="IPR027417">
    <property type="entry name" value="P-loop_NTPase"/>
</dbReference>
<dbReference type="InterPro" id="IPR017871">
    <property type="entry name" value="ABC_transporter-like_CS"/>
</dbReference>
<dbReference type="SUPFAM" id="SSF52540">
    <property type="entry name" value="P-loop containing nucleoside triphosphate hydrolases"/>
    <property type="match status" value="1"/>
</dbReference>
<dbReference type="PROSITE" id="PS00211">
    <property type="entry name" value="ABC_TRANSPORTER_1"/>
    <property type="match status" value="1"/>
</dbReference>
<dbReference type="GO" id="GO:0005524">
    <property type="term" value="F:ATP binding"/>
    <property type="evidence" value="ECO:0007669"/>
    <property type="project" value="UniProtKB-KW"/>
</dbReference>
<dbReference type="InterPro" id="IPR003593">
    <property type="entry name" value="AAA+_ATPase"/>
</dbReference>
<evidence type="ECO:0000256" key="4">
    <source>
        <dbReference type="ARBA" id="ARBA00022840"/>
    </source>
</evidence>
<dbReference type="GO" id="GO:0016887">
    <property type="term" value="F:ATP hydrolysis activity"/>
    <property type="evidence" value="ECO:0007669"/>
    <property type="project" value="InterPro"/>
</dbReference>
<dbReference type="KEGG" id="rca:Rcas_1669"/>
<dbReference type="PROSITE" id="PS50893">
    <property type="entry name" value="ABC_TRANSPORTER_2"/>
    <property type="match status" value="1"/>
</dbReference>
<evidence type="ECO:0000256" key="1">
    <source>
        <dbReference type="ARBA" id="ARBA00005417"/>
    </source>
</evidence>
<keyword evidence="3" id="KW-0547">Nucleotide-binding</keyword>
<dbReference type="Proteomes" id="UP000000263">
    <property type="component" value="Chromosome"/>
</dbReference>
<keyword evidence="4" id="KW-0067">ATP-binding</keyword>
<name>A7NJU1_ROSCS</name>